<proteinExistence type="predicted"/>
<organism evidence="2">
    <name type="scientific">marine metagenome</name>
    <dbReference type="NCBI Taxonomy" id="408172"/>
    <lineage>
        <taxon>unclassified sequences</taxon>
        <taxon>metagenomes</taxon>
        <taxon>ecological metagenomes</taxon>
    </lineage>
</organism>
<dbReference type="AlphaFoldDB" id="A0A382J9R0"/>
<dbReference type="EMBL" id="UINC01072415">
    <property type="protein sequence ID" value="SVC08037.1"/>
    <property type="molecule type" value="Genomic_DNA"/>
</dbReference>
<feature type="domain" description="DUF1638" evidence="1">
    <location>
        <begin position="35"/>
        <end position="77"/>
    </location>
</feature>
<protein>
    <recommendedName>
        <fullName evidence="1">DUF1638 domain-containing protein</fullName>
    </recommendedName>
</protein>
<reference evidence="2" key="1">
    <citation type="submission" date="2018-05" db="EMBL/GenBank/DDBJ databases">
        <authorList>
            <person name="Lanie J.A."/>
            <person name="Ng W.-L."/>
            <person name="Kazmierczak K.M."/>
            <person name="Andrzejewski T.M."/>
            <person name="Davidsen T.M."/>
            <person name="Wayne K.J."/>
            <person name="Tettelin H."/>
            <person name="Glass J.I."/>
            <person name="Rusch D."/>
            <person name="Podicherti R."/>
            <person name="Tsui H.-C.T."/>
            <person name="Winkler M.E."/>
        </authorList>
    </citation>
    <scope>NUCLEOTIDE SEQUENCE</scope>
</reference>
<sequence length="85" mass="9201">MSNDASLLIIACGALAHEITALIEVNRWQHVSIQCLPAELHNRPEEIPGPVKAKLNATGKQFDQVFIAYADCGTGGMLDKLLEAE</sequence>
<accession>A0A382J9R0</accession>
<dbReference type="InterPro" id="IPR012437">
    <property type="entry name" value="DUF1638"/>
</dbReference>
<evidence type="ECO:0000259" key="1">
    <source>
        <dbReference type="Pfam" id="PF07796"/>
    </source>
</evidence>
<evidence type="ECO:0000313" key="2">
    <source>
        <dbReference type="EMBL" id="SVC08037.1"/>
    </source>
</evidence>
<dbReference type="Pfam" id="PF07796">
    <property type="entry name" value="DUF1638"/>
    <property type="match status" value="1"/>
</dbReference>
<name>A0A382J9R0_9ZZZZ</name>
<feature type="non-terminal residue" evidence="2">
    <location>
        <position position="85"/>
    </location>
</feature>
<gene>
    <name evidence="2" type="ORF">METZ01_LOCUS260891</name>
</gene>